<organism evidence="1 2">
    <name type="scientific">Xylanibacter ruminicola</name>
    <name type="common">Prevotella ruminicola</name>
    <dbReference type="NCBI Taxonomy" id="839"/>
    <lineage>
        <taxon>Bacteria</taxon>
        <taxon>Pseudomonadati</taxon>
        <taxon>Bacteroidota</taxon>
        <taxon>Bacteroidia</taxon>
        <taxon>Bacteroidales</taxon>
        <taxon>Prevotellaceae</taxon>
        <taxon>Xylanibacter</taxon>
    </lineage>
</organism>
<evidence type="ECO:0000313" key="1">
    <source>
        <dbReference type="EMBL" id="SHM58097.1"/>
    </source>
</evidence>
<name>A0A1M7JZW1_XYLRU</name>
<evidence type="ECO:0000313" key="2">
    <source>
        <dbReference type="Proteomes" id="UP000184280"/>
    </source>
</evidence>
<proteinExistence type="predicted"/>
<reference evidence="1 2" key="1">
    <citation type="submission" date="2016-11" db="EMBL/GenBank/DDBJ databases">
        <authorList>
            <person name="Jaros S."/>
            <person name="Januszkiewicz K."/>
            <person name="Wedrychowicz H."/>
        </authorList>
    </citation>
    <scope>NUCLEOTIDE SEQUENCE [LARGE SCALE GENOMIC DNA]</scope>
    <source>
        <strain evidence="1 2">BPI-34</strain>
    </source>
</reference>
<protein>
    <submittedName>
        <fullName evidence="1">Uncharacterized protein</fullName>
    </submittedName>
</protein>
<accession>A0A1M7JZW1</accession>
<gene>
    <name evidence="1" type="ORF">SAMN04488494_2213</name>
</gene>
<sequence>MKRRMLYVENYAEVDHVVSRDLSGDFGVARCAEKIMAQVEDEVSAELLEMLRWQLLGFCREMQREMAEDILFFALGHVVRTTGCPSADYVLDCCYTLIAVEHGIMREQKEEFEDC</sequence>
<dbReference type="RefSeq" id="WP_139294827.1">
    <property type="nucleotide sequence ID" value="NZ_FRCJ01000004.1"/>
</dbReference>
<dbReference type="EMBL" id="FRCJ01000004">
    <property type="protein sequence ID" value="SHM58097.1"/>
    <property type="molecule type" value="Genomic_DNA"/>
</dbReference>
<dbReference type="Proteomes" id="UP000184280">
    <property type="component" value="Unassembled WGS sequence"/>
</dbReference>
<dbReference type="AlphaFoldDB" id="A0A1M7JZW1"/>
<dbReference type="OrthoDB" id="1084218at2"/>